<keyword evidence="3" id="KW-1185">Reference proteome</keyword>
<name>A0A6P1NKV5_9PROT</name>
<protein>
    <recommendedName>
        <fullName evidence="4">Pectate lyase superfamily protein domain-containing protein</fullName>
    </recommendedName>
</protein>
<dbReference type="Proteomes" id="UP000463975">
    <property type="component" value="Chromosome"/>
</dbReference>
<dbReference type="SUPFAM" id="SSF51126">
    <property type="entry name" value="Pectin lyase-like"/>
    <property type="match status" value="1"/>
</dbReference>
<dbReference type="Gene3D" id="2.160.20.10">
    <property type="entry name" value="Single-stranded right-handed beta-helix, Pectin lyase-like"/>
    <property type="match status" value="1"/>
</dbReference>
<evidence type="ECO:0008006" key="4">
    <source>
        <dbReference type="Google" id="ProtNLM"/>
    </source>
</evidence>
<reference evidence="2 3" key="1">
    <citation type="submission" date="2020-01" db="EMBL/GenBank/DDBJ databases">
        <title>Genome sequencing of strain KACC 21507.</title>
        <authorList>
            <person name="Heo J."/>
            <person name="Kim S.-J."/>
            <person name="Kim J.-S."/>
            <person name="Hong S.-B."/>
            <person name="Kwon S.-W."/>
        </authorList>
    </citation>
    <scope>NUCLEOTIDE SEQUENCE [LARGE SCALE GENOMIC DNA]</scope>
    <source>
        <strain evidence="2 3">KACC 21507</strain>
    </source>
</reference>
<keyword evidence="1" id="KW-0732">Signal</keyword>
<sequence>MKRFFIIGCVFFPSLALAQSAPTLTSHASLEGPTGLKNALAVKAGVQNATLNSPAIKGAMLDGNQRVSGTGSPASLTSPLTHFKTVPTVMDYGAVGDGSTDDGTVISDAVKSAGTLPIFFPKTSAGYMLNSGEFYGGIYPNYNWAWPSNTKVYSPIGTYFLGNNRFQGTAIGDPSHCTGNIFSPYTQPCLIATNYKFIMDPASVWQGPSTTNIGMDIECLPNHKSPNSNNLTNNGKFRNWIACLYLAADTGQDGQTSSSGNGFGSSISTELENRALNVNSNSGIMVEDNVNLINAPRDGGITRDHFILSYATGSAQSSILAGHSPWGLGSEWSEGIEINCTPFESITAPAPAKNGNGETVYQTNGVGSNARYNICARWTRGMSVTAAVDNYVAGEFINGESGNFFRGTDAEGRNLFWVDKMGNVRGTSLGVNDAAGTWRYVNFESAGSTRWEAGTDSTAESGNNAGSDFYIARKDDSGASLDFPLQINRQNGLTTLNDGLKLKGVKYASLPACSAAIGGQIQSVNDSAVNNWGDIVSGGGSFVIVAFCNGTNWTVMAK</sequence>
<dbReference type="InterPro" id="IPR012334">
    <property type="entry name" value="Pectin_lyas_fold"/>
</dbReference>
<organism evidence="2 3">
    <name type="scientific">Aristophania vespae</name>
    <dbReference type="NCBI Taxonomy" id="2697033"/>
    <lineage>
        <taxon>Bacteria</taxon>
        <taxon>Pseudomonadati</taxon>
        <taxon>Pseudomonadota</taxon>
        <taxon>Alphaproteobacteria</taxon>
        <taxon>Acetobacterales</taxon>
        <taxon>Acetobacteraceae</taxon>
        <taxon>Aristophania</taxon>
    </lineage>
</organism>
<dbReference type="AlphaFoldDB" id="A0A6P1NKV5"/>
<evidence type="ECO:0000313" key="3">
    <source>
        <dbReference type="Proteomes" id="UP000463975"/>
    </source>
</evidence>
<evidence type="ECO:0000313" key="2">
    <source>
        <dbReference type="EMBL" id="QHI95501.1"/>
    </source>
</evidence>
<dbReference type="KEGG" id="bomb:GT348_03775"/>
<feature type="chain" id="PRO_5026674423" description="Pectate lyase superfamily protein domain-containing protein" evidence="1">
    <location>
        <begin position="19"/>
        <end position="558"/>
    </location>
</feature>
<dbReference type="RefSeq" id="WP_160618578.1">
    <property type="nucleotide sequence ID" value="NZ_CP047652.1"/>
</dbReference>
<gene>
    <name evidence="2" type="ORF">GT348_03775</name>
</gene>
<dbReference type="EMBL" id="CP047652">
    <property type="protein sequence ID" value="QHI95501.1"/>
    <property type="molecule type" value="Genomic_DNA"/>
</dbReference>
<accession>A0A6P1NKV5</accession>
<proteinExistence type="predicted"/>
<dbReference type="InterPro" id="IPR011050">
    <property type="entry name" value="Pectin_lyase_fold/virulence"/>
</dbReference>
<evidence type="ECO:0000256" key="1">
    <source>
        <dbReference type="SAM" id="SignalP"/>
    </source>
</evidence>
<feature type="signal peptide" evidence="1">
    <location>
        <begin position="1"/>
        <end position="18"/>
    </location>
</feature>